<organism evidence="2 3">
    <name type="scientific">Colwellia psychrerythraea</name>
    <name type="common">Vibrio psychroerythus</name>
    <dbReference type="NCBI Taxonomy" id="28229"/>
    <lineage>
        <taxon>Bacteria</taxon>
        <taxon>Pseudomonadati</taxon>
        <taxon>Pseudomonadota</taxon>
        <taxon>Gammaproteobacteria</taxon>
        <taxon>Alteromonadales</taxon>
        <taxon>Colwelliaceae</taxon>
        <taxon>Colwellia</taxon>
    </lineage>
</organism>
<keyword evidence="1" id="KW-0732">Signal</keyword>
<dbReference type="AlphaFoldDB" id="A0A099KZ80"/>
<protein>
    <submittedName>
        <fullName evidence="2">Uncharacterized protein</fullName>
    </submittedName>
</protein>
<dbReference type="RefSeq" id="WP_033081851.1">
    <property type="nucleotide sequence ID" value="NZ_JQEC01000016.1"/>
</dbReference>
<feature type="chain" id="PRO_5001949562" evidence="1">
    <location>
        <begin position="28"/>
        <end position="154"/>
    </location>
</feature>
<proteinExistence type="predicted"/>
<gene>
    <name evidence="2" type="ORF">GAB14E_2192</name>
</gene>
<name>A0A099KZ80_COLPS</name>
<dbReference type="PATRIC" id="fig|28229.3.peg.1811"/>
<dbReference type="OrthoDB" id="9854872at2"/>
<comment type="caution">
    <text evidence="2">The sequence shown here is derived from an EMBL/GenBank/DDBJ whole genome shotgun (WGS) entry which is preliminary data.</text>
</comment>
<accession>A0A099KZ80</accession>
<dbReference type="Proteomes" id="UP000029868">
    <property type="component" value="Unassembled WGS sequence"/>
</dbReference>
<evidence type="ECO:0000313" key="3">
    <source>
        <dbReference type="Proteomes" id="UP000029868"/>
    </source>
</evidence>
<evidence type="ECO:0000313" key="2">
    <source>
        <dbReference type="EMBL" id="KGJ94958.1"/>
    </source>
</evidence>
<sequence length="154" mass="17746">MHNVFIQFLIKFILLLCASLSVHSALALPLSSLLATNYYATTDSVVLVEQINANTKLNDFISPQYNQSKLQKSLLTLLQQEHNYRLVMRLYLRLVNELDIDIVQKNAQITAQAMIQQTYQTQLSIHIGIQARHNALYTQKPSYQAREQHQQNFS</sequence>
<feature type="signal peptide" evidence="1">
    <location>
        <begin position="1"/>
        <end position="27"/>
    </location>
</feature>
<dbReference type="EMBL" id="JQEC01000016">
    <property type="protein sequence ID" value="KGJ94958.1"/>
    <property type="molecule type" value="Genomic_DNA"/>
</dbReference>
<evidence type="ECO:0000256" key="1">
    <source>
        <dbReference type="SAM" id="SignalP"/>
    </source>
</evidence>
<reference evidence="2 3" key="1">
    <citation type="submission" date="2014-08" db="EMBL/GenBank/DDBJ databases">
        <title>Genomic and Phenotypic Diversity of Colwellia psychrerythraea strains from Disparate Marine Basins.</title>
        <authorList>
            <person name="Techtmann S.M."/>
            <person name="Stelling S.C."/>
            <person name="Utturkar S.M."/>
            <person name="Alshibli N."/>
            <person name="Harris A."/>
            <person name="Brown S.D."/>
            <person name="Hazen T.C."/>
        </authorList>
    </citation>
    <scope>NUCLEOTIDE SEQUENCE [LARGE SCALE GENOMIC DNA]</scope>
    <source>
        <strain evidence="2 3">GAB14E</strain>
    </source>
</reference>